<name>A0A6F8GYD9_LOCMI</name>
<comment type="similarity">
    <text evidence="2 9">Belongs to the cytochrome P450 family.</text>
</comment>
<accession>A0A6F8GYD9</accession>
<dbReference type="InterPro" id="IPR050479">
    <property type="entry name" value="CYP11_CYP27_families"/>
</dbReference>
<evidence type="ECO:0000256" key="9">
    <source>
        <dbReference type="RuleBase" id="RU000461"/>
    </source>
</evidence>
<dbReference type="InterPro" id="IPR017972">
    <property type="entry name" value="Cyt_P450_CS"/>
</dbReference>
<evidence type="ECO:0000256" key="8">
    <source>
        <dbReference type="PIRSR" id="PIRSR602401-1"/>
    </source>
</evidence>
<dbReference type="CDD" id="cd11054">
    <property type="entry name" value="CYP24A1-like"/>
    <property type="match status" value="1"/>
</dbReference>
<evidence type="ECO:0000256" key="1">
    <source>
        <dbReference type="ARBA" id="ARBA00001971"/>
    </source>
</evidence>
<dbReference type="PROSITE" id="PS00086">
    <property type="entry name" value="CYTOCHROME_P450"/>
    <property type="match status" value="1"/>
</dbReference>
<dbReference type="GO" id="GO:0020037">
    <property type="term" value="F:heme binding"/>
    <property type="evidence" value="ECO:0007669"/>
    <property type="project" value="InterPro"/>
</dbReference>
<keyword evidence="3 8" id="KW-0349">Heme</keyword>
<keyword evidence="6 8" id="KW-0408">Iron</keyword>
<dbReference type="FunFam" id="1.10.630.10:FF:000006">
    <property type="entry name" value="Cytochrome P450 302a1, mitochondrial"/>
    <property type="match status" value="1"/>
</dbReference>
<dbReference type="EMBL" id="KY852386">
    <property type="protein sequence ID" value="AVL92824.1"/>
    <property type="molecule type" value="mRNA"/>
</dbReference>
<reference evidence="10" key="1">
    <citation type="submission" date="2017-03" db="EMBL/GenBank/DDBJ databases">
        <authorList>
            <person name="Zhang X.Y."/>
            <person name="Li Y.H."/>
            <person name="Kang X.L."/>
            <person name="Wu H.H."/>
            <person name="Yu R.R."/>
            <person name="Guo Y.Q."/>
            <person name="Wang J.X."/>
            <person name="Zhang J.Z."/>
            <person name="Ma E.B."/>
        </authorList>
    </citation>
    <scope>NUCLEOTIDE SEQUENCE</scope>
    <source>
        <strain evidence="10">Locust strain-K11</strain>
    </source>
</reference>
<feature type="binding site" description="axial binding residue" evidence="8">
    <location>
        <position position="475"/>
    </location>
    <ligand>
        <name>heme</name>
        <dbReference type="ChEBI" id="CHEBI:30413"/>
    </ligand>
    <ligandPart>
        <name>Fe</name>
        <dbReference type="ChEBI" id="CHEBI:18248"/>
    </ligandPart>
</feature>
<dbReference type="InterPro" id="IPR001128">
    <property type="entry name" value="Cyt_P450"/>
</dbReference>
<dbReference type="PRINTS" id="PR00463">
    <property type="entry name" value="EP450I"/>
</dbReference>
<organism evidence="10">
    <name type="scientific">Locusta migratoria</name>
    <name type="common">Migratory locust</name>
    <dbReference type="NCBI Taxonomy" id="7004"/>
    <lineage>
        <taxon>Eukaryota</taxon>
        <taxon>Metazoa</taxon>
        <taxon>Ecdysozoa</taxon>
        <taxon>Arthropoda</taxon>
        <taxon>Hexapoda</taxon>
        <taxon>Insecta</taxon>
        <taxon>Pterygota</taxon>
        <taxon>Neoptera</taxon>
        <taxon>Polyneoptera</taxon>
        <taxon>Orthoptera</taxon>
        <taxon>Caelifera</taxon>
        <taxon>Acrididea</taxon>
        <taxon>Acridomorpha</taxon>
        <taxon>Acridoidea</taxon>
        <taxon>Acrididae</taxon>
        <taxon>Oedipodinae</taxon>
        <taxon>Locusta</taxon>
    </lineage>
</organism>
<evidence type="ECO:0000256" key="7">
    <source>
        <dbReference type="ARBA" id="ARBA00023033"/>
    </source>
</evidence>
<dbReference type="PANTHER" id="PTHR24279:SF120">
    <property type="entry name" value="CYTOCHROME P450"/>
    <property type="match status" value="1"/>
</dbReference>
<evidence type="ECO:0000256" key="3">
    <source>
        <dbReference type="ARBA" id="ARBA00022617"/>
    </source>
</evidence>
<dbReference type="InterPro" id="IPR002401">
    <property type="entry name" value="Cyt_P450_E_grp-I"/>
</dbReference>
<evidence type="ECO:0000256" key="2">
    <source>
        <dbReference type="ARBA" id="ARBA00010617"/>
    </source>
</evidence>
<evidence type="ECO:0000313" key="10">
    <source>
        <dbReference type="EMBL" id="AVL92824.1"/>
    </source>
</evidence>
<protein>
    <submittedName>
        <fullName evidence="10">CYP450</fullName>
    </submittedName>
</protein>
<keyword evidence="4 8" id="KW-0479">Metal-binding</keyword>
<keyword evidence="7 9" id="KW-0503">Monooxygenase</keyword>
<keyword evidence="5 9" id="KW-0560">Oxidoreductase</keyword>
<proteinExistence type="evidence at transcript level"/>
<sequence length="535" mass="60799">MSGLLRQRGCPPALALRRARSTSAAAPAAPQQSAEWLRAAPFSQMPGPRPLPLVGNLWRFLPPLGEFSRLDLAETLLAMRGRYGDIVRVEHVPLKRPVVYAYNPEDIQKVFRQEGPWPVRGGVPSLCYYRSVTRRDWFQGNVGVIVSEGEEWLEARRKVNRPMMQPRSAKHYVAPIDRVAQEFVDRMLELRDEDGKMPPDFKNELNKWSLESISVVALDARLGCLEKALPADSEPQRMIDAAMVVFDSMMRLDMRLSPWRYVTTPAWRRLVTALDCIYEISMRHISRAVERIKARGDQRESSGEMSVLERLLVSNDDPRVAIVMALDMMFAGIDTTATALSTTLYFLAKNPEAQQKLYRELRAKLPDSGQPLTAETLEDCGFLRACVKEALRLRPVTVFNMRRVMVDDLVLSGFRVPRGVDVILSHFAITNSEQHFAEASRFVPERWVKDALGGFPARQAHPFAYLPFGFGPRMCVGKRFAEFEIHVLLARMIRRFHVEFEGEASWKTTMMHMIASPLTFKITERCPADSHGARA</sequence>
<dbReference type="InterPro" id="IPR036396">
    <property type="entry name" value="Cyt_P450_sf"/>
</dbReference>
<dbReference type="GO" id="GO:0005506">
    <property type="term" value="F:iron ion binding"/>
    <property type="evidence" value="ECO:0007669"/>
    <property type="project" value="InterPro"/>
</dbReference>
<dbReference type="PANTHER" id="PTHR24279">
    <property type="entry name" value="CYTOCHROME P450"/>
    <property type="match status" value="1"/>
</dbReference>
<dbReference type="Pfam" id="PF00067">
    <property type="entry name" value="p450"/>
    <property type="match status" value="1"/>
</dbReference>
<dbReference type="GO" id="GO:0016705">
    <property type="term" value="F:oxidoreductase activity, acting on paired donors, with incorporation or reduction of molecular oxygen"/>
    <property type="evidence" value="ECO:0007669"/>
    <property type="project" value="InterPro"/>
</dbReference>
<evidence type="ECO:0000256" key="4">
    <source>
        <dbReference type="ARBA" id="ARBA00022723"/>
    </source>
</evidence>
<comment type="cofactor">
    <cofactor evidence="1 8">
        <name>heme</name>
        <dbReference type="ChEBI" id="CHEBI:30413"/>
    </cofactor>
</comment>
<dbReference type="PRINTS" id="PR00385">
    <property type="entry name" value="P450"/>
</dbReference>
<dbReference type="GO" id="GO:0004497">
    <property type="term" value="F:monooxygenase activity"/>
    <property type="evidence" value="ECO:0007669"/>
    <property type="project" value="UniProtKB-KW"/>
</dbReference>
<evidence type="ECO:0000256" key="6">
    <source>
        <dbReference type="ARBA" id="ARBA00023004"/>
    </source>
</evidence>
<dbReference type="Gene3D" id="1.10.630.10">
    <property type="entry name" value="Cytochrome P450"/>
    <property type="match status" value="1"/>
</dbReference>
<dbReference type="SUPFAM" id="SSF48264">
    <property type="entry name" value="Cytochrome P450"/>
    <property type="match status" value="1"/>
</dbReference>
<reference evidence="10" key="2">
    <citation type="journal article" date="2020" name="Int. J. Biol. Macromol.">
        <title>Transcriptome analysis of antennal cytochrome P450s and their transcriptional responses to plant and locust volatiles in Locusta migratoria.</title>
        <authorList>
            <person name="Wu H."/>
            <person name="Liu Y."/>
            <person name="Shi X."/>
            <person name="Zhang X."/>
            <person name="Ye C."/>
            <person name="Zhu K.Y."/>
            <person name="Zhu F."/>
            <person name="Zhang J."/>
            <person name="Ma E."/>
        </authorList>
    </citation>
    <scope>NUCLEOTIDE SEQUENCE</scope>
    <source>
        <strain evidence="10">Locust strain-K11</strain>
    </source>
</reference>
<dbReference type="AlphaFoldDB" id="A0A6F8GYD9"/>
<evidence type="ECO:0000256" key="5">
    <source>
        <dbReference type="ARBA" id="ARBA00023002"/>
    </source>
</evidence>